<dbReference type="SUPFAM" id="SSF49899">
    <property type="entry name" value="Concanavalin A-like lectins/glucanases"/>
    <property type="match status" value="1"/>
</dbReference>
<protein>
    <submittedName>
        <fullName evidence="2">Putative large subunit of-dimethylformamidase protein</fullName>
    </submittedName>
</protein>
<evidence type="ECO:0000313" key="3">
    <source>
        <dbReference type="Proteomes" id="UP000014074"/>
    </source>
</evidence>
<evidence type="ECO:0000259" key="1">
    <source>
        <dbReference type="Pfam" id="PF20254"/>
    </source>
</evidence>
<dbReference type="KEGG" id="tmn:UCRPA7_3954"/>
<dbReference type="InterPro" id="IPR046540">
    <property type="entry name" value="DMFA2_C"/>
</dbReference>
<dbReference type="AlphaFoldDB" id="R8BMG3"/>
<dbReference type="GeneID" id="19324354"/>
<name>R8BMG3_PHAM7</name>
<evidence type="ECO:0000313" key="2">
    <source>
        <dbReference type="EMBL" id="EOO00573.1"/>
    </source>
</evidence>
<gene>
    <name evidence="2" type="ORF">UCRPA7_3954</name>
</gene>
<dbReference type="eggNOG" id="ENOG502SHA1">
    <property type="taxonomic scope" value="Eukaryota"/>
</dbReference>
<dbReference type="EMBL" id="KB933070">
    <property type="protein sequence ID" value="EOO00573.1"/>
    <property type="molecule type" value="Genomic_DNA"/>
</dbReference>
<keyword evidence="3" id="KW-1185">Reference proteome</keyword>
<organism evidence="2 3">
    <name type="scientific">Phaeoacremonium minimum (strain UCR-PA7)</name>
    <name type="common">Esca disease fungus</name>
    <name type="synonym">Togninia minima</name>
    <dbReference type="NCBI Taxonomy" id="1286976"/>
    <lineage>
        <taxon>Eukaryota</taxon>
        <taxon>Fungi</taxon>
        <taxon>Dikarya</taxon>
        <taxon>Ascomycota</taxon>
        <taxon>Pezizomycotina</taxon>
        <taxon>Sordariomycetes</taxon>
        <taxon>Sordariomycetidae</taxon>
        <taxon>Togniniales</taxon>
        <taxon>Togniniaceae</taxon>
        <taxon>Phaeoacremonium</taxon>
    </lineage>
</organism>
<accession>R8BMG3</accession>
<dbReference type="OrthoDB" id="5287072at2759"/>
<reference evidence="3" key="1">
    <citation type="journal article" date="2013" name="Genome Announc.">
        <title>Draft genome sequence of the ascomycete Phaeoacremonium aleophilum strain UCR-PA7, a causal agent of the esca disease complex in grapevines.</title>
        <authorList>
            <person name="Blanco-Ulate B."/>
            <person name="Rolshausen P."/>
            <person name="Cantu D."/>
        </authorList>
    </citation>
    <scope>NUCLEOTIDE SEQUENCE [LARGE SCALE GENOMIC DNA]</scope>
    <source>
        <strain evidence="3">UCR-PA7</strain>
    </source>
</reference>
<feature type="domain" description="N,N-dimethylformamidase beta subunit-like C-terminal" evidence="1">
    <location>
        <begin position="286"/>
        <end position="749"/>
    </location>
</feature>
<dbReference type="Proteomes" id="UP000014074">
    <property type="component" value="Unassembled WGS sequence"/>
</dbReference>
<proteinExistence type="predicted"/>
<sequence length="770" mass="84604">MTTVAILPEGYPAELTGYADPWIASPGGTVEIKVSCTESSYKYRVVRVTQGVDVENSPAKQIHPIDGVPEGETKGRFQLAKPGSYAIIKDWLPAPASGVMISFYMQPWVPVWNHAQVPISNLDVNNKSGFAVVVGEAGKLEFWIGTGSKIEVIPTGYSPEKKMWTRVSLTIDGTKLSSSIQPIPLFVTPSESKPIVVSHMLRDPISLAVTSKLLFGACFANGSATTPSAVPTNFFNGRIDSPTIMLVEQGAEHPLLRFDFSVNMSSDYIHDISGRGLRGTLINAPTRAVKGYDWDGTEVDWTRAKYGYGAIHFHEDDLDDAGWETDLTIKIPSTCRSGVYAVEIETIDGRRANDSITFFVRPSESDWTQRGGKVAFVLSTFTYLAYANEHLWETSRRSAIDIGPGFDPNDVAQSDDLDKLRRRFDLGLSTYDVHNDDSSVIYSSWKRPILNARPGYVMWAFKRPRELSADLMMIGFLEREGIPYEVLTDHDLHRFGVDCISRFNTVITGSHPEYPTLESYMAYKAFAAQGGNLMYLGGNGFYWVSAVSGDPSRMHRLEIRRGDQGVRTHTAPGGERINATNGQLGTLWRSRGMPCNVLFGVGFSGEGVAPGVPYRRTAEGRRCEESEGEVYSKSNIDNTAPPSSWIFRGISPDELIGEFGLGGGASGDEIDRFGIDNDSHPSVKVLASSTGHSDEFGIAPEDTSFPIKNVLGTQNDNIRSDMTYYVTSGGGGVFSVGSINFFCSLGWMNYRNNVAQLVRNVITGFLEGRR</sequence>
<dbReference type="InterPro" id="IPR013320">
    <property type="entry name" value="ConA-like_dom_sf"/>
</dbReference>
<dbReference type="RefSeq" id="XP_007914717.1">
    <property type="nucleotide sequence ID" value="XM_007916526.1"/>
</dbReference>
<dbReference type="Pfam" id="PF20254">
    <property type="entry name" value="DMFA2_C"/>
    <property type="match status" value="1"/>
</dbReference>
<dbReference type="HOGENOM" id="CLU_013754_0_0_1"/>